<comment type="cofactor">
    <cofactor evidence="1">
        <name>pyridoxal 5'-phosphate</name>
        <dbReference type="ChEBI" id="CHEBI:597326"/>
    </cofactor>
</comment>
<dbReference type="Gene3D" id="3.40.640.10">
    <property type="entry name" value="Type I PLP-dependent aspartate aminotransferase-like (Major domain)"/>
    <property type="match status" value="1"/>
</dbReference>
<comment type="caution">
    <text evidence="11">The sequence shown here is derived from an EMBL/GenBank/DDBJ whole genome shotgun (WGS) entry which is preliminary data.</text>
</comment>
<dbReference type="FunFam" id="3.40.640.10:FF:000111">
    <property type="entry name" value="Cystathionine gamma-synthase"/>
    <property type="match status" value="1"/>
</dbReference>
<dbReference type="GO" id="GO:0019346">
    <property type="term" value="P:transsulfuration"/>
    <property type="evidence" value="ECO:0007669"/>
    <property type="project" value="InterPro"/>
</dbReference>
<name>A0AAV5AKL1_9AGAM</name>
<evidence type="ECO:0000256" key="3">
    <source>
        <dbReference type="ARBA" id="ARBA00022679"/>
    </source>
</evidence>
<keyword evidence="2" id="KW-0028">Amino-acid biosynthesis</keyword>
<accession>A0AAV5AKL1</accession>
<dbReference type="InterPro" id="IPR015424">
    <property type="entry name" value="PyrdxlP-dep_Trfase"/>
</dbReference>
<dbReference type="EC" id="2.5.1.48" evidence="9"/>
<evidence type="ECO:0000313" key="12">
    <source>
        <dbReference type="Proteomes" id="UP001050691"/>
    </source>
</evidence>
<keyword evidence="12" id="KW-1185">Reference proteome</keyword>
<evidence type="ECO:0000256" key="1">
    <source>
        <dbReference type="ARBA" id="ARBA00001933"/>
    </source>
</evidence>
<dbReference type="GO" id="GO:0003962">
    <property type="term" value="F:cystathionine gamma-synthase activity"/>
    <property type="evidence" value="ECO:0007669"/>
    <property type="project" value="UniProtKB-EC"/>
</dbReference>
<evidence type="ECO:0000256" key="9">
    <source>
        <dbReference type="ARBA" id="ARBA00066530"/>
    </source>
</evidence>
<evidence type="ECO:0000256" key="6">
    <source>
        <dbReference type="ARBA" id="ARBA00051441"/>
    </source>
</evidence>
<dbReference type="GO" id="GO:0030170">
    <property type="term" value="F:pyridoxal phosphate binding"/>
    <property type="evidence" value="ECO:0007669"/>
    <property type="project" value="InterPro"/>
</dbReference>
<evidence type="ECO:0000256" key="10">
    <source>
        <dbReference type="ARBA" id="ARBA00083849"/>
    </source>
</evidence>
<keyword evidence="3" id="KW-0808">Transferase</keyword>
<dbReference type="FunFam" id="3.90.1150.10:FF:000063">
    <property type="entry name" value="Probable cystathionine gamma-synthase"/>
    <property type="match status" value="1"/>
</dbReference>
<evidence type="ECO:0000256" key="2">
    <source>
        <dbReference type="ARBA" id="ARBA00022605"/>
    </source>
</evidence>
<dbReference type="AlphaFoldDB" id="A0AAV5AKL1"/>
<gene>
    <name evidence="11" type="ORF">Clacol_009225</name>
</gene>
<dbReference type="InterPro" id="IPR051750">
    <property type="entry name" value="Trans-sulfuration_enzymes"/>
</dbReference>
<sequence>MSPIVCPPLGDSIPSALPHAISVSLPTWKDTVGYEEGEKRVVDAMKTGYPRFFIHRDIQRLAAIYEAKFGLPNENCLLFPKEYIANAFRDFMNVHRPEEKKTMNVRIVQLLLNDEDTSSSSTKEKEIFLFIALFPSDLFPLAKQFWQHTGLGISSRMAERCLGLLESANTTTTGTTDFSHVRSTSPFRMTFSPRNKRYAANRLSHNNNASIEGGSITNSVRESEDHFTYVEERYGRNMPVSAAVDAKRTLKRRIAGVLAQDDEGSSSENQVLHPSLRGEDVTEDDVYLFPSGMSAIWSAHQLCLSALKPGKSVCFGFPYTDTLKILQKWGPGCHFYGNGTDADLDELETLLKSNPEPQIMALFCEFPSNPLLRCPNLQKMRKLADEYDFVIVVDETIGNFVNVRILPYADIVVSSLTKIFSGDCNVMGGSLILSPSSRHYKELKSRIGQTYQDSYWDEDAIFLERNSRNFIKRILDVNKNAEAVCDFLHSQTSVENSVVKQVYYPKWETRENYDICRLPSRTVNQGNFGGLFSVTFISKEIAEAFFDALPCAKGPSLGTNFTLACPYTILAHFLELPWAAQYGVEEGLIRVSVGLEDTGTLLDWFQTALREAKASTPKKSFRPDT</sequence>
<dbReference type="PANTHER" id="PTHR42699:SF1">
    <property type="entry name" value="CYSTATHIONINE GAMMA-SYNTHASE-RELATED"/>
    <property type="match status" value="1"/>
</dbReference>
<dbReference type="SUPFAM" id="SSF53383">
    <property type="entry name" value="PLP-dependent transferases"/>
    <property type="match status" value="1"/>
</dbReference>
<comment type="pathway">
    <text evidence="8">Amino-acid biosynthesis; L-methionine biosynthesis via de novo pathway; L-cystathionine from O-succinyl-L-homoserine: step 1/1.</text>
</comment>
<dbReference type="InterPro" id="IPR015421">
    <property type="entry name" value="PyrdxlP-dep_Trfase_major"/>
</dbReference>
<dbReference type="Proteomes" id="UP001050691">
    <property type="component" value="Unassembled WGS sequence"/>
</dbReference>
<protein>
    <recommendedName>
        <fullName evidence="9">cystathionine gamma-synthase</fullName>
        <ecNumber evidence="9">2.5.1.48</ecNumber>
    </recommendedName>
    <alternativeName>
        <fullName evidence="10">O-succinylhomoserine (thiol)-lyase</fullName>
    </alternativeName>
</protein>
<keyword evidence="5" id="KW-0486">Methionine biosynthesis</keyword>
<evidence type="ECO:0000256" key="5">
    <source>
        <dbReference type="ARBA" id="ARBA00023167"/>
    </source>
</evidence>
<evidence type="ECO:0000256" key="8">
    <source>
        <dbReference type="ARBA" id="ARBA00060510"/>
    </source>
</evidence>
<evidence type="ECO:0000256" key="7">
    <source>
        <dbReference type="ARBA" id="ARBA00058439"/>
    </source>
</evidence>
<proteinExistence type="predicted"/>
<comment type="catalytic activity">
    <reaction evidence="6">
        <text>O-succinyl-L-homoserine + L-cysteine = L,L-cystathionine + succinate + H(+)</text>
        <dbReference type="Rhea" id="RHEA:20397"/>
        <dbReference type="ChEBI" id="CHEBI:15378"/>
        <dbReference type="ChEBI" id="CHEBI:30031"/>
        <dbReference type="ChEBI" id="CHEBI:35235"/>
        <dbReference type="ChEBI" id="CHEBI:57661"/>
        <dbReference type="ChEBI" id="CHEBI:58161"/>
        <dbReference type="EC" id="2.5.1.48"/>
    </reaction>
</comment>
<evidence type="ECO:0000256" key="4">
    <source>
        <dbReference type="ARBA" id="ARBA00022898"/>
    </source>
</evidence>
<dbReference type="EMBL" id="BPWL01000010">
    <property type="protein sequence ID" value="GJJ14955.1"/>
    <property type="molecule type" value="Genomic_DNA"/>
</dbReference>
<keyword evidence="4" id="KW-0663">Pyridoxal phosphate</keyword>
<reference evidence="11" key="1">
    <citation type="submission" date="2021-10" db="EMBL/GenBank/DDBJ databases">
        <title>De novo Genome Assembly of Clathrus columnatus (Basidiomycota, Fungi) Using Illumina and Nanopore Sequence Data.</title>
        <authorList>
            <person name="Ogiso-Tanaka E."/>
            <person name="Itagaki H."/>
            <person name="Hosoya T."/>
            <person name="Hosaka K."/>
        </authorList>
    </citation>
    <scope>NUCLEOTIDE SEQUENCE</scope>
    <source>
        <strain evidence="11">MO-923</strain>
    </source>
</reference>
<comment type="function">
    <text evidence="7">Catalyzes the formation of L-cystathionine from O-succinyl-L-homoserine (OSHS) and L-cysteine, via a gamma-replacement reaction. In the absence of thiol, catalyzes gamma-elimination to form 2-oxobutanoate, succinate and ammonia.</text>
</comment>
<organism evidence="11 12">
    <name type="scientific">Clathrus columnatus</name>
    <dbReference type="NCBI Taxonomy" id="1419009"/>
    <lineage>
        <taxon>Eukaryota</taxon>
        <taxon>Fungi</taxon>
        <taxon>Dikarya</taxon>
        <taxon>Basidiomycota</taxon>
        <taxon>Agaricomycotina</taxon>
        <taxon>Agaricomycetes</taxon>
        <taxon>Phallomycetidae</taxon>
        <taxon>Phallales</taxon>
        <taxon>Clathraceae</taxon>
        <taxon>Clathrus</taxon>
    </lineage>
</organism>
<dbReference type="Pfam" id="PF01053">
    <property type="entry name" value="Cys_Met_Meta_PP"/>
    <property type="match status" value="1"/>
</dbReference>
<dbReference type="InterPro" id="IPR015422">
    <property type="entry name" value="PyrdxlP-dep_Trfase_small"/>
</dbReference>
<dbReference type="InterPro" id="IPR000277">
    <property type="entry name" value="Cys/Met-Metab_PyrdxlP-dep_enz"/>
</dbReference>
<evidence type="ECO:0000313" key="11">
    <source>
        <dbReference type="EMBL" id="GJJ14955.1"/>
    </source>
</evidence>
<dbReference type="Gene3D" id="3.90.1150.10">
    <property type="entry name" value="Aspartate Aminotransferase, domain 1"/>
    <property type="match status" value="1"/>
</dbReference>
<dbReference type="GO" id="GO:0009086">
    <property type="term" value="P:methionine biosynthetic process"/>
    <property type="evidence" value="ECO:0007669"/>
    <property type="project" value="UniProtKB-KW"/>
</dbReference>
<dbReference type="PANTHER" id="PTHR42699">
    <property type="match status" value="1"/>
</dbReference>